<evidence type="ECO:0000259" key="2">
    <source>
        <dbReference type="Pfam" id="PF17111"/>
    </source>
</evidence>
<sequence length="396" mass="44127">MDPLSIVSTSLAISKLCVTVGWELKTFIQEAKQVGKGIEALYQDVRGFETILDQLKDIFQDPKVGTSLDGETGHIGNHWRDLHSTLEDAEETLQGLEATVTKINKSSSMLDLTRKHIRLKGSAGEISVYQQRIRSYKDTIQVSLQTTMLWYQVSAKQSSDVVIPALDEVQAAIRSLGLDMNSRLAAIEDNMKSEPSTGPSEDTDQSSSQEQAEVIKNMRNCLRSAATVVSSASTVYVRRPGKDYETVYGSDFGDVFPPEPSDIMLDWIETNKIAENEQDSPENTPLAAATLESHSTLLAPAGEWDSDEEEELEFIQALYQQALSKLDSDQSVEAESYLQNCLQRLSQEQWPQGIPASLNSLRIDTMSALISIFIAQKKWYVLSFSVRLLTLMPWPH</sequence>
<proteinExistence type="predicted"/>
<feature type="region of interest" description="Disordered" evidence="1">
    <location>
        <begin position="191"/>
        <end position="211"/>
    </location>
</feature>
<evidence type="ECO:0000313" key="3">
    <source>
        <dbReference type="EMBL" id="KAF2671956.1"/>
    </source>
</evidence>
<evidence type="ECO:0000256" key="1">
    <source>
        <dbReference type="SAM" id="MobiDB-lite"/>
    </source>
</evidence>
<feature type="domain" description="Azaphilone pigments biosynthesis cluster protein L N-terminal" evidence="2">
    <location>
        <begin position="1"/>
        <end position="223"/>
    </location>
</feature>
<dbReference type="Pfam" id="PF17111">
    <property type="entry name" value="PigL_N"/>
    <property type="match status" value="1"/>
</dbReference>
<dbReference type="EMBL" id="MU004232">
    <property type="protein sequence ID" value="KAF2671956.1"/>
    <property type="molecule type" value="Genomic_DNA"/>
</dbReference>
<name>A0A6A6UJR9_9PEZI</name>
<dbReference type="Proteomes" id="UP000799302">
    <property type="component" value="Unassembled WGS sequence"/>
</dbReference>
<dbReference type="InterPro" id="IPR031348">
    <property type="entry name" value="PigL_N"/>
</dbReference>
<keyword evidence="4" id="KW-1185">Reference proteome</keyword>
<gene>
    <name evidence="3" type="ORF">BT63DRAFT_184472</name>
</gene>
<protein>
    <recommendedName>
        <fullName evidence="2">Azaphilone pigments biosynthesis cluster protein L N-terminal domain-containing protein</fullName>
    </recommendedName>
</protein>
<evidence type="ECO:0000313" key="4">
    <source>
        <dbReference type="Proteomes" id="UP000799302"/>
    </source>
</evidence>
<accession>A0A6A6UJR9</accession>
<dbReference type="OrthoDB" id="195446at2759"/>
<reference evidence="3" key="1">
    <citation type="journal article" date="2020" name="Stud. Mycol.">
        <title>101 Dothideomycetes genomes: a test case for predicting lifestyles and emergence of pathogens.</title>
        <authorList>
            <person name="Haridas S."/>
            <person name="Albert R."/>
            <person name="Binder M."/>
            <person name="Bloem J."/>
            <person name="Labutti K."/>
            <person name="Salamov A."/>
            <person name="Andreopoulos B."/>
            <person name="Baker S."/>
            <person name="Barry K."/>
            <person name="Bills G."/>
            <person name="Bluhm B."/>
            <person name="Cannon C."/>
            <person name="Castanera R."/>
            <person name="Culley D."/>
            <person name="Daum C."/>
            <person name="Ezra D."/>
            <person name="Gonzalez J."/>
            <person name="Henrissat B."/>
            <person name="Kuo A."/>
            <person name="Liang C."/>
            <person name="Lipzen A."/>
            <person name="Lutzoni F."/>
            <person name="Magnuson J."/>
            <person name="Mondo S."/>
            <person name="Nolan M."/>
            <person name="Ohm R."/>
            <person name="Pangilinan J."/>
            <person name="Park H.-J."/>
            <person name="Ramirez L."/>
            <person name="Alfaro M."/>
            <person name="Sun H."/>
            <person name="Tritt A."/>
            <person name="Yoshinaga Y."/>
            <person name="Zwiers L.-H."/>
            <person name="Turgeon B."/>
            <person name="Goodwin S."/>
            <person name="Spatafora J."/>
            <person name="Crous P."/>
            <person name="Grigoriev I."/>
        </authorList>
    </citation>
    <scope>NUCLEOTIDE SEQUENCE</scope>
    <source>
        <strain evidence="3">CBS 115976</strain>
    </source>
</reference>
<dbReference type="AlphaFoldDB" id="A0A6A6UJR9"/>
<organism evidence="3 4">
    <name type="scientific">Microthyrium microscopicum</name>
    <dbReference type="NCBI Taxonomy" id="703497"/>
    <lineage>
        <taxon>Eukaryota</taxon>
        <taxon>Fungi</taxon>
        <taxon>Dikarya</taxon>
        <taxon>Ascomycota</taxon>
        <taxon>Pezizomycotina</taxon>
        <taxon>Dothideomycetes</taxon>
        <taxon>Dothideomycetes incertae sedis</taxon>
        <taxon>Microthyriales</taxon>
        <taxon>Microthyriaceae</taxon>
        <taxon>Microthyrium</taxon>
    </lineage>
</organism>